<feature type="domain" description="PPIase FKBP-type" evidence="8">
    <location>
        <begin position="54"/>
        <end position="140"/>
    </location>
</feature>
<keyword evidence="5 7" id="KW-0697">Rotamase</keyword>
<keyword evidence="6 7" id="KW-0413">Isomerase</keyword>
<dbReference type="InterPro" id="IPR044609">
    <property type="entry name" value="FKBP2/11"/>
</dbReference>
<dbReference type="Pfam" id="PF00254">
    <property type="entry name" value="FKBP_C"/>
    <property type="match status" value="1"/>
</dbReference>
<proteinExistence type="inferred from homology"/>
<dbReference type="EMBL" id="LR877171">
    <property type="protein sequence ID" value="CAD2222613.1"/>
    <property type="molecule type" value="Genomic_DNA"/>
</dbReference>
<evidence type="ECO:0000313" key="10">
    <source>
        <dbReference type="Proteomes" id="UP000515908"/>
    </source>
</evidence>
<dbReference type="VEuPathDB" id="TriTrypDB:ADEAN_001015700"/>
<name>A0A7G2CW04_9TRYP</name>
<dbReference type="PROSITE" id="PS50059">
    <property type="entry name" value="FKBP_PPIASE"/>
    <property type="match status" value="1"/>
</dbReference>
<evidence type="ECO:0000256" key="2">
    <source>
        <dbReference type="ARBA" id="ARBA00006577"/>
    </source>
</evidence>
<keyword evidence="10" id="KW-1185">Reference proteome</keyword>
<reference evidence="9 10" key="1">
    <citation type="submission" date="2020-08" db="EMBL/GenBank/DDBJ databases">
        <authorList>
            <person name="Newling K."/>
            <person name="Davey J."/>
            <person name="Forrester S."/>
        </authorList>
    </citation>
    <scope>NUCLEOTIDE SEQUENCE [LARGE SCALE GENOMIC DNA]</scope>
    <source>
        <strain evidence="10">Crithidia deanei Carvalho (ATCC PRA-265)</strain>
    </source>
</reference>
<evidence type="ECO:0000313" key="9">
    <source>
        <dbReference type="EMBL" id="CAD2222613.1"/>
    </source>
</evidence>
<accession>A0A7G2CW04</accession>
<dbReference type="Proteomes" id="UP000515908">
    <property type="component" value="Chromosome 27"/>
</dbReference>
<sequence length="165" mass="18093">MGCGSSQVEDPLESGRQFLESISQEDNVHKLPSGMYFKILTPTPDADGMSPTASDPCKVHYHGTFTSGKKFDSSMDRGKPSTFAPNEVIKGWTEALQLMTEGEQWEVYLPHELAYGARGAGDDIPGYSTLVFKIHLIKVLKGGKPGSQAHAKLEKLTGHEYSELY</sequence>
<dbReference type="Gene3D" id="3.10.50.40">
    <property type="match status" value="1"/>
</dbReference>
<comment type="similarity">
    <text evidence="2">Belongs to the FKBP-type PPIase family.</text>
</comment>
<evidence type="ECO:0000256" key="3">
    <source>
        <dbReference type="ARBA" id="ARBA00013194"/>
    </source>
</evidence>
<dbReference type="PANTHER" id="PTHR45779:SF7">
    <property type="entry name" value="PEPTIDYLPROLYL ISOMERASE"/>
    <property type="match status" value="1"/>
</dbReference>
<protein>
    <recommendedName>
        <fullName evidence="3 7">peptidylprolyl isomerase</fullName>
        <ecNumber evidence="3 7">5.2.1.8</ecNumber>
    </recommendedName>
</protein>
<evidence type="ECO:0000256" key="4">
    <source>
        <dbReference type="ARBA" id="ARBA00022729"/>
    </source>
</evidence>
<dbReference type="SUPFAM" id="SSF54534">
    <property type="entry name" value="FKBP-like"/>
    <property type="match status" value="1"/>
</dbReference>
<dbReference type="InterPro" id="IPR046357">
    <property type="entry name" value="PPIase_dom_sf"/>
</dbReference>
<dbReference type="PANTHER" id="PTHR45779">
    <property type="entry name" value="PEPTIDYLPROLYL ISOMERASE"/>
    <property type="match status" value="1"/>
</dbReference>
<evidence type="ECO:0000256" key="1">
    <source>
        <dbReference type="ARBA" id="ARBA00000971"/>
    </source>
</evidence>
<comment type="catalytic activity">
    <reaction evidence="1 7">
        <text>[protein]-peptidylproline (omega=180) = [protein]-peptidylproline (omega=0)</text>
        <dbReference type="Rhea" id="RHEA:16237"/>
        <dbReference type="Rhea" id="RHEA-COMP:10747"/>
        <dbReference type="Rhea" id="RHEA-COMP:10748"/>
        <dbReference type="ChEBI" id="CHEBI:83833"/>
        <dbReference type="ChEBI" id="CHEBI:83834"/>
        <dbReference type="EC" id="5.2.1.8"/>
    </reaction>
</comment>
<evidence type="ECO:0000256" key="5">
    <source>
        <dbReference type="ARBA" id="ARBA00023110"/>
    </source>
</evidence>
<dbReference type="FunFam" id="3.10.50.40:FF:000045">
    <property type="entry name" value="Peptidyl-prolyl cis-trans isomerase"/>
    <property type="match status" value="1"/>
</dbReference>
<evidence type="ECO:0000256" key="6">
    <source>
        <dbReference type="ARBA" id="ARBA00023235"/>
    </source>
</evidence>
<keyword evidence="4" id="KW-0732">Signal</keyword>
<dbReference type="GO" id="GO:0003755">
    <property type="term" value="F:peptidyl-prolyl cis-trans isomerase activity"/>
    <property type="evidence" value="ECO:0007669"/>
    <property type="project" value="UniProtKB-KW"/>
</dbReference>
<evidence type="ECO:0000256" key="7">
    <source>
        <dbReference type="PROSITE-ProRule" id="PRU00277"/>
    </source>
</evidence>
<dbReference type="EC" id="5.2.1.8" evidence="3 7"/>
<dbReference type="AlphaFoldDB" id="A0A7G2CW04"/>
<dbReference type="GO" id="GO:0005783">
    <property type="term" value="C:endoplasmic reticulum"/>
    <property type="evidence" value="ECO:0007669"/>
    <property type="project" value="TreeGrafter"/>
</dbReference>
<dbReference type="InterPro" id="IPR001179">
    <property type="entry name" value="PPIase_FKBP_dom"/>
</dbReference>
<organism evidence="9 10">
    <name type="scientific">Angomonas deanei</name>
    <dbReference type="NCBI Taxonomy" id="59799"/>
    <lineage>
        <taxon>Eukaryota</taxon>
        <taxon>Discoba</taxon>
        <taxon>Euglenozoa</taxon>
        <taxon>Kinetoplastea</taxon>
        <taxon>Metakinetoplastina</taxon>
        <taxon>Trypanosomatida</taxon>
        <taxon>Trypanosomatidae</taxon>
        <taxon>Strigomonadinae</taxon>
        <taxon>Angomonas</taxon>
    </lineage>
</organism>
<evidence type="ECO:0000259" key="8">
    <source>
        <dbReference type="PROSITE" id="PS50059"/>
    </source>
</evidence>
<gene>
    <name evidence="9" type="ORF">ADEAN_001015700</name>
</gene>